<evidence type="ECO:0000256" key="2">
    <source>
        <dbReference type="ARBA" id="ARBA00022526"/>
    </source>
</evidence>
<feature type="binding site" evidence="6">
    <location>
        <position position="179"/>
    </location>
    <ligand>
        <name>substrate</name>
    </ligand>
</feature>
<dbReference type="RefSeq" id="WP_194537702.1">
    <property type="nucleotide sequence ID" value="NZ_JACEFB010000005.1"/>
</dbReference>
<dbReference type="Proteomes" id="UP000542342">
    <property type="component" value="Unassembled WGS sequence"/>
</dbReference>
<dbReference type="PANTHER" id="PTHR23429">
    <property type="entry name" value="GLUCOSE-6-PHOSPHATE 1-DEHYDROGENASE G6PD"/>
    <property type="match status" value="1"/>
</dbReference>
<sequence>MATPLTLVIFGASGDLTARKLIPALYQLDLRGRLPEQLRVLGVSRTAYTDDSFREYLADRLRDENGGEAFDPLRWTSFAQRLHYLAADVTQAAGIQALAQWLSQQEDSGGQRLYYLAVAPELYAPLSLRLGEAGFHHENGGFRRLVIEKPFGQDRASAAALNAALHRYWREEQIYRIDHYLGKDTVQNILVFRFANTLFEPLWNYQYIDHVQITVAERGTVGRRGAYYDKAGVLRDMMQNHMLQILTMVAIEDPTRFTAENLRNEKMKVLEAIAPWSEARLSQAVALGQYRGYRCEHGVRPDSRTPTYAALRLEIENRRWRGVPFYLRSGKGLKSRYSEVVIQFRCPSHLMFSLPPGEKLQCNRITLVIQPNEGIRLNFQTKVPDVEGVRLQPRDLAFDYRQAYADRTIPEAYERLLLDALQGDAALFMRADEIERAWEILDPIIAAAEDPEAPPPEEYPIGSQGPTGAEALLRAEGREWTPIP</sequence>
<dbReference type="InterPro" id="IPR022674">
    <property type="entry name" value="G6P_DH_NAD-bd"/>
</dbReference>
<keyword evidence="3 6" id="KW-0521">NADP</keyword>
<comment type="catalytic activity">
    <reaction evidence="6">
        <text>D-glucose 6-phosphate + NADP(+) = 6-phospho-D-glucono-1,5-lactone + NADPH + H(+)</text>
        <dbReference type="Rhea" id="RHEA:15841"/>
        <dbReference type="ChEBI" id="CHEBI:15378"/>
        <dbReference type="ChEBI" id="CHEBI:57783"/>
        <dbReference type="ChEBI" id="CHEBI:57955"/>
        <dbReference type="ChEBI" id="CHEBI:58349"/>
        <dbReference type="ChEBI" id="CHEBI:61548"/>
        <dbReference type="EC" id="1.1.1.49"/>
    </reaction>
</comment>
<dbReference type="InterPro" id="IPR036291">
    <property type="entry name" value="NAD(P)-bd_dom_sf"/>
</dbReference>
<feature type="binding site" evidence="6">
    <location>
        <position position="183"/>
    </location>
    <ligand>
        <name>substrate</name>
    </ligand>
</feature>
<comment type="pathway">
    <text evidence="1 6">Carbohydrate degradation; pentose phosphate pathway; D-ribulose 5-phosphate from D-glucose 6-phosphate (oxidative stage): step 1/3.</text>
</comment>
<evidence type="ECO:0000256" key="1">
    <source>
        <dbReference type="ARBA" id="ARBA00004937"/>
    </source>
</evidence>
<dbReference type="GO" id="GO:0005829">
    <property type="term" value="C:cytosol"/>
    <property type="evidence" value="ECO:0007669"/>
    <property type="project" value="TreeGrafter"/>
</dbReference>
<comment type="caution">
    <text evidence="6">Lacks conserved residue(s) required for the propagation of feature annotation.</text>
</comment>
<evidence type="ECO:0000256" key="6">
    <source>
        <dbReference type="HAMAP-Rule" id="MF_00966"/>
    </source>
</evidence>
<dbReference type="Pfam" id="PF00479">
    <property type="entry name" value="G6PD_N"/>
    <property type="match status" value="1"/>
</dbReference>
<accession>A0A7V8VDV4</accession>
<dbReference type="UniPathway" id="UPA00115">
    <property type="reaction ID" value="UER00408"/>
</dbReference>
<dbReference type="EMBL" id="JACEFB010000005">
    <property type="protein sequence ID" value="MBA2226258.1"/>
    <property type="molecule type" value="Genomic_DNA"/>
</dbReference>
<evidence type="ECO:0000256" key="5">
    <source>
        <dbReference type="ARBA" id="ARBA00023277"/>
    </source>
</evidence>
<feature type="domain" description="Glucose-6-phosphate dehydrogenase NAD-binding" evidence="8">
    <location>
        <begin position="8"/>
        <end position="188"/>
    </location>
</feature>
<dbReference type="AlphaFoldDB" id="A0A7V8VDV4"/>
<evidence type="ECO:0000256" key="7">
    <source>
        <dbReference type="SAM" id="MobiDB-lite"/>
    </source>
</evidence>
<keyword evidence="11" id="KW-1185">Reference proteome</keyword>
<dbReference type="NCBIfam" id="TIGR00871">
    <property type="entry name" value="zwf"/>
    <property type="match status" value="1"/>
</dbReference>
<dbReference type="Gene3D" id="3.30.360.10">
    <property type="entry name" value="Dihydrodipicolinate Reductase, domain 2"/>
    <property type="match status" value="1"/>
</dbReference>
<dbReference type="InterPro" id="IPR022675">
    <property type="entry name" value="G6P_DH_C"/>
</dbReference>
<name>A0A7V8VDV4_9BACT</name>
<dbReference type="GO" id="GO:0050661">
    <property type="term" value="F:NADP binding"/>
    <property type="evidence" value="ECO:0007669"/>
    <property type="project" value="UniProtKB-UniRule"/>
</dbReference>
<dbReference type="InterPro" id="IPR001282">
    <property type="entry name" value="G6P_DH"/>
</dbReference>
<dbReference type="GO" id="GO:0004345">
    <property type="term" value="F:glucose-6-phosphate dehydrogenase activity"/>
    <property type="evidence" value="ECO:0007669"/>
    <property type="project" value="UniProtKB-UniRule"/>
</dbReference>
<feature type="binding site" evidence="6">
    <location>
        <position position="45"/>
    </location>
    <ligand>
        <name>NADP(+)</name>
        <dbReference type="ChEBI" id="CHEBI:58349"/>
    </ligand>
</feature>
<evidence type="ECO:0000256" key="3">
    <source>
        <dbReference type="ARBA" id="ARBA00022857"/>
    </source>
</evidence>
<dbReference type="HAMAP" id="MF_00966">
    <property type="entry name" value="G6PD"/>
    <property type="match status" value="1"/>
</dbReference>
<evidence type="ECO:0000256" key="4">
    <source>
        <dbReference type="ARBA" id="ARBA00023002"/>
    </source>
</evidence>
<dbReference type="PIRSF" id="PIRSF000110">
    <property type="entry name" value="G6PD"/>
    <property type="match status" value="1"/>
</dbReference>
<dbReference type="Gene3D" id="3.40.50.720">
    <property type="entry name" value="NAD(P)-binding Rossmann-like Domain"/>
    <property type="match status" value="1"/>
</dbReference>
<evidence type="ECO:0000259" key="9">
    <source>
        <dbReference type="Pfam" id="PF02781"/>
    </source>
</evidence>
<feature type="compositionally biased region" description="Basic and acidic residues" evidence="7">
    <location>
        <begin position="473"/>
        <end position="484"/>
    </location>
</feature>
<feature type="binding site" evidence="6">
    <location>
        <position position="331"/>
    </location>
    <ligand>
        <name>substrate</name>
    </ligand>
</feature>
<proteinExistence type="inferred from homology"/>
<keyword evidence="2 6" id="KW-0313">Glucose metabolism</keyword>
<dbReference type="PANTHER" id="PTHR23429:SF0">
    <property type="entry name" value="GLUCOSE-6-PHOSPHATE 1-DEHYDROGENASE"/>
    <property type="match status" value="1"/>
</dbReference>
<dbReference type="SUPFAM" id="SSF51735">
    <property type="entry name" value="NAD(P)-binding Rossmann-fold domains"/>
    <property type="match status" value="1"/>
</dbReference>
<keyword evidence="4 6" id="KW-0560">Oxidoreductase</keyword>
<feature type="active site" description="Proton acceptor" evidence="6">
    <location>
        <position position="241"/>
    </location>
</feature>
<feature type="binding site" evidence="6">
    <location>
        <position position="236"/>
    </location>
    <ligand>
        <name>substrate</name>
    </ligand>
</feature>
<feature type="binding site" evidence="6">
    <location>
        <position position="217"/>
    </location>
    <ligand>
        <name>substrate</name>
    </ligand>
</feature>
<organism evidence="10 11">
    <name type="scientific">Thermogemmata fonticola</name>
    <dbReference type="NCBI Taxonomy" id="2755323"/>
    <lineage>
        <taxon>Bacteria</taxon>
        <taxon>Pseudomonadati</taxon>
        <taxon>Planctomycetota</taxon>
        <taxon>Planctomycetia</taxon>
        <taxon>Gemmatales</taxon>
        <taxon>Gemmataceae</taxon>
        <taxon>Thermogemmata</taxon>
    </lineage>
</organism>
<evidence type="ECO:0000313" key="11">
    <source>
        <dbReference type="Proteomes" id="UP000542342"/>
    </source>
</evidence>
<dbReference type="GO" id="GO:0006006">
    <property type="term" value="P:glucose metabolic process"/>
    <property type="evidence" value="ECO:0007669"/>
    <property type="project" value="UniProtKB-KW"/>
</dbReference>
<reference evidence="10 11" key="1">
    <citation type="submission" date="2020-07" db="EMBL/GenBank/DDBJ databases">
        <title>Thermogemmata thermophila gen. nov., sp. nov., a novel moderate thermophilic planctomycete from a Kamchatka hot spring.</title>
        <authorList>
            <person name="Elcheninov A.G."/>
            <person name="Podosokorskaya O.A."/>
            <person name="Kovaleva O.L."/>
            <person name="Novikov A."/>
            <person name="Bonch-Osmolovskaya E.A."/>
            <person name="Toshchakov S.V."/>
            <person name="Kublanov I.V."/>
        </authorList>
    </citation>
    <scope>NUCLEOTIDE SEQUENCE [LARGE SCALE GENOMIC DNA]</scope>
    <source>
        <strain evidence="10 11">2918</strain>
    </source>
</reference>
<feature type="binding site" evidence="6">
    <location>
        <position position="149"/>
    </location>
    <ligand>
        <name>NADP(+)</name>
        <dbReference type="ChEBI" id="CHEBI:58349"/>
    </ligand>
</feature>
<dbReference type="GO" id="GO:0009051">
    <property type="term" value="P:pentose-phosphate shunt, oxidative branch"/>
    <property type="evidence" value="ECO:0007669"/>
    <property type="project" value="TreeGrafter"/>
</dbReference>
<evidence type="ECO:0000259" key="8">
    <source>
        <dbReference type="Pfam" id="PF00479"/>
    </source>
</evidence>
<keyword evidence="5 6" id="KW-0119">Carbohydrate metabolism</keyword>
<dbReference type="SUPFAM" id="SSF55347">
    <property type="entry name" value="Glyceraldehyde-3-phosphate dehydrogenase-like, C-terminal domain"/>
    <property type="match status" value="1"/>
</dbReference>
<comment type="caution">
    <text evidence="10">The sequence shown here is derived from an EMBL/GenBank/DDBJ whole genome shotgun (WGS) entry which is preliminary data.</text>
</comment>
<feature type="region of interest" description="Disordered" evidence="7">
    <location>
        <begin position="450"/>
        <end position="484"/>
    </location>
</feature>
<comment type="function">
    <text evidence="6">Catalyzes the oxidation of glucose 6-phosphate to 6-phosphogluconolactone.</text>
</comment>
<feature type="domain" description="Glucose-6-phosphate dehydrogenase C-terminal" evidence="9">
    <location>
        <begin position="190"/>
        <end position="480"/>
    </location>
</feature>
<dbReference type="EC" id="1.1.1.49" evidence="6"/>
<feature type="binding site" evidence="6">
    <location>
        <begin position="88"/>
        <end position="89"/>
    </location>
    <ligand>
        <name>NADP(+)</name>
        <dbReference type="ChEBI" id="CHEBI:58349"/>
    </ligand>
</feature>
<evidence type="ECO:0000313" key="10">
    <source>
        <dbReference type="EMBL" id="MBA2226258.1"/>
    </source>
</evidence>
<protein>
    <recommendedName>
        <fullName evidence="6">Glucose-6-phosphate 1-dehydrogenase</fullName>
        <shortName evidence="6">G6PD</shortName>
        <ecNumber evidence="6">1.1.1.49</ecNumber>
    </recommendedName>
</protein>
<comment type="similarity">
    <text evidence="6">Belongs to the glucose-6-phosphate dehydrogenase family.</text>
</comment>
<dbReference type="Pfam" id="PF02781">
    <property type="entry name" value="G6PD_C"/>
    <property type="match status" value="1"/>
</dbReference>
<gene>
    <name evidence="6 10" type="primary">zwf</name>
    <name evidence="10" type="ORF">H0921_08815</name>
</gene>
<dbReference type="PRINTS" id="PR00079">
    <property type="entry name" value="G6PDHDRGNASE"/>
</dbReference>